<evidence type="ECO:0000313" key="3">
    <source>
        <dbReference type="Proteomes" id="UP001194714"/>
    </source>
</evidence>
<evidence type="ECO:0000256" key="1">
    <source>
        <dbReference type="SAM" id="Phobius"/>
    </source>
</evidence>
<feature type="transmembrane region" description="Helical" evidence="1">
    <location>
        <begin position="20"/>
        <end position="38"/>
    </location>
</feature>
<organism evidence="2 3">
    <name type="scientific">Candidatus Neptunichlamydia vexilliferae</name>
    <dbReference type="NCBI Taxonomy" id="1651774"/>
    <lineage>
        <taxon>Bacteria</taxon>
        <taxon>Pseudomonadati</taxon>
        <taxon>Chlamydiota</taxon>
        <taxon>Chlamydiia</taxon>
        <taxon>Parachlamydiales</taxon>
        <taxon>Simkaniaceae</taxon>
        <taxon>Candidatus Neptunichlamydia</taxon>
    </lineage>
</organism>
<sequence>MINRKTTTPKDTIATFFDSCLIRGGFSILTTAVAYKVLKTKWLKRTRLRSFVVLTIGAAGFFWTGGFTTACWKKTNEYVQKFLNKKDRAK</sequence>
<dbReference type="EMBL" id="JAAEJV010000014">
    <property type="protein sequence ID" value="MBF5059219.1"/>
    <property type="molecule type" value="Genomic_DNA"/>
</dbReference>
<protein>
    <submittedName>
        <fullName evidence="2">Uncharacterized protein</fullName>
    </submittedName>
</protein>
<feature type="transmembrane region" description="Helical" evidence="1">
    <location>
        <begin position="50"/>
        <end position="72"/>
    </location>
</feature>
<accession>A0ABS0AYK8</accession>
<proteinExistence type="predicted"/>
<comment type="caution">
    <text evidence="2">The sequence shown here is derived from an EMBL/GenBank/DDBJ whole genome shotgun (WGS) entry which is preliminary data.</text>
</comment>
<name>A0ABS0AYK8_9BACT</name>
<dbReference type="RefSeq" id="WP_194847522.1">
    <property type="nucleotide sequence ID" value="NZ_JAAEJV010000014.1"/>
</dbReference>
<dbReference type="Proteomes" id="UP001194714">
    <property type="component" value="Unassembled WGS sequence"/>
</dbReference>
<keyword evidence="1" id="KW-1133">Transmembrane helix</keyword>
<keyword evidence="1" id="KW-0472">Membrane</keyword>
<reference evidence="2 3" key="1">
    <citation type="submission" date="2020-01" db="EMBL/GenBank/DDBJ databases">
        <title>Draft genome sequence of Cand. Neptunochlamydia vexilliferae K9.</title>
        <authorList>
            <person name="Schulz F."/>
            <person name="Koestlbacher S."/>
            <person name="Wascher F."/>
            <person name="Pizzetti I."/>
            <person name="Horn M."/>
        </authorList>
    </citation>
    <scope>NUCLEOTIDE SEQUENCE [LARGE SCALE GENOMIC DNA]</scope>
    <source>
        <strain evidence="2 3">K9</strain>
    </source>
</reference>
<keyword evidence="1" id="KW-0812">Transmembrane</keyword>
<keyword evidence="3" id="KW-1185">Reference proteome</keyword>
<evidence type="ECO:0000313" key="2">
    <source>
        <dbReference type="EMBL" id="MBF5059219.1"/>
    </source>
</evidence>
<gene>
    <name evidence="2" type="ORF">NEPTK9_000727</name>
</gene>